<accession>X1AA79</accession>
<organism evidence="1">
    <name type="scientific">marine sediment metagenome</name>
    <dbReference type="NCBI Taxonomy" id="412755"/>
    <lineage>
        <taxon>unclassified sequences</taxon>
        <taxon>metagenomes</taxon>
        <taxon>ecological metagenomes</taxon>
    </lineage>
</organism>
<gene>
    <name evidence="1" type="ORF">S01H4_20734</name>
</gene>
<comment type="caution">
    <text evidence="1">The sequence shown here is derived from an EMBL/GenBank/DDBJ whole genome shotgun (WGS) entry which is preliminary data.</text>
</comment>
<proteinExistence type="predicted"/>
<sequence length="187" mass="20136">MAKIRGVHYKDTKSPGDIENLGITVASNTITFHGADGSALSTINPASITCRSQNNLGRIVTLKLTANVSIAESDLTNYIFGGITTARAWDSPMPLYFYAVNKDDTDAGLGIAFTRNSIGLRTSATANYHGWKGTANKPVTNNQSNWIHLASSDPSADDKVVELIGGVRMTMDASDDWTFSTFLIPFN</sequence>
<reference evidence="1" key="1">
    <citation type="journal article" date="2014" name="Front. Microbiol.">
        <title>High frequency of phylogenetically diverse reductive dehalogenase-homologous genes in deep subseafloor sedimentary metagenomes.</title>
        <authorList>
            <person name="Kawai M."/>
            <person name="Futagami T."/>
            <person name="Toyoda A."/>
            <person name="Takaki Y."/>
            <person name="Nishi S."/>
            <person name="Hori S."/>
            <person name="Arai W."/>
            <person name="Tsubouchi T."/>
            <person name="Morono Y."/>
            <person name="Uchiyama I."/>
            <person name="Ito T."/>
            <person name="Fujiyama A."/>
            <person name="Inagaki F."/>
            <person name="Takami H."/>
        </authorList>
    </citation>
    <scope>NUCLEOTIDE SEQUENCE</scope>
    <source>
        <strain evidence="1">Expedition CK06-06</strain>
    </source>
</reference>
<dbReference type="AlphaFoldDB" id="X1AA79"/>
<protein>
    <submittedName>
        <fullName evidence="1">Uncharacterized protein</fullName>
    </submittedName>
</protein>
<evidence type="ECO:0000313" key="1">
    <source>
        <dbReference type="EMBL" id="GAG66912.1"/>
    </source>
</evidence>
<dbReference type="EMBL" id="BART01009345">
    <property type="protein sequence ID" value="GAG66912.1"/>
    <property type="molecule type" value="Genomic_DNA"/>
</dbReference>
<name>X1AA79_9ZZZZ</name>